<protein>
    <submittedName>
        <fullName evidence="2">Uncharacterized protein</fullName>
    </submittedName>
</protein>
<dbReference type="EMBL" id="CAJPDS010000223">
    <property type="protein sequence ID" value="CAF9941662.1"/>
    <property type="molecule type" value="Genomic_DNA"/>
</dbReference>
<accession>A0A8H3J6H1</accession>
<proteinExistence type="predicted"/>
<keyword evidence="3" id="KW-1185">Reference proteome</keyword>
<feature type="signal peptide" evidence="1">
    <location>
        <begin position="1"/>
        <end position="25"/>
    </location>
</feature>
<sequence length="309" mass="33120">MLVNTNPKALLGSLLLLLLLPLVSSAPQSNCTSCAPNPLASIYPNNATGTINSTTAVLLVPIAHARALLPAHLAPLLLPHAWTRFSIPPNQYPLVVETGIDHDIRFQGINAVADFSSLHFTFPFIGLLGDNATCFRYTSYIYLPATVPLAVSGAQAYGENVLPATFDPADAAYRRTSSGSISQKIYSGQNSQALGQPPAARTLFAPALSKRDQFSPAFYRNVTNQPIFGNDTTVCDNMIRFWNTSVSQGEYEPQDLYGEVELGPPLVGGRDRVWRGVKAVGVTTAFLENNYVPCVGLRGYKGTGSGDSG</sequence>
<keyword evidence="1" id="KW-0732">Signal</keyword>
<comment type="caution">
    <text evidence="2">The sequence shown here is derived from an EMBL/GenBank/DDBJ whole genome shotgun (WGS) entry which is preliminary data.</text>
</comment>
<evidence type="ECO:0000313" key="3">
    <source>
        <dbReference type="Proteomes" id="UP000664521"/>
    </source>
</evidence>
<organism evidence="2 3">
    <name type="scientific">Heterodermia speciosa</name>
    <dbReference type="NCBI Taxonomy" id="116794"/>
    <lineage>
        <taxon>Eukaryota</taxon>
        <taxon>Fungi</taxon>
        <taxon>Dikarya</taxon>
        <taxon>Ascomycota</taxon>
        <taxon>Pezizomycotina</taxon>
        <taxon>Lecanoromycetes</taxon>
        <taxon>OSLEUM clade</taxon>
        <taxon>Lecanoromycetidae</taxon>
        <taxon>Caliciales</taxon>
        <taxon>Physciaceae</taxon>
        <taxon>Heterodermia</taxon>
    </lineage>
</organism>
<name>A0A8H3J6H1_9LECA</name>
<dbReference type="OrthoDB" id="265717at2759"/>
<feature type="chain" id="PRO_5034170771" evidence="1">
    <location>
        <begin position="26"/>
        <end position="309"/>
    </location>
</feature>
<gene>
    <name evidence="2" type="ORF">HETSPECPRED_003844</name>
</gene>
<evidence type="ECO:0000313" key="2">
    <source>
        <dbReference type="EMBL" id="CAF9941662.1"/>
    </source>
</evidence>
<reference evidence="2" key="1">
    <citation type="submission" date="2021-03" db="EMBL/GenBank/DDBJ databases">
        <authorList>
            <person name="Tagirdzhanova G."/>
        </authorList>
    </citation>
    <scope>NUCLEOTIDE SEQUENCE</scope>
</reference>
<dbReference type="AlphaFoldDB" id="A0A8H3J6H1"/>
<evidence type="ECO:0000256" key="1">
    <source>
        <dbReference type="SAM" id="SignalP"/>
    </source>
</evidence>
<dbReference type="Proteomes" id="UP000664521">
    <property type="component" value="Unassembled WGS sequence"/>
</dbReference>